<accession>A0A235B5L5</accession>
<dbReference type="Pfam" id="PF01112">
    <property type="entry name" value="Asparaginase_2"/>
    <property type="match status" value="1"/>
</dbReference>
<dbReference type="AlphaFoldDB" id="A0A235B5L5"/>
<organism evidence="1 2">
    <name type="scientific">Paludifilum halophilum</name>
    <dbReference type="NCBI Taxonomy" id="1642702"/>
    <lineage>
        <taxon>Bacteria</taxon>
        <taxon>Bacillati</taxon>
        <taxon>Bacillota</taxon>
        <taxon>Bacilli</taxon>
        <taxon>Bacillales</taxon>
        <taxon>Thermoactinomycetaceae</taxon>
        <taxon>Paludifilum</taxon>
    </lineage>
</organism>
<dbReference type="InterPro" id="IPR000246">
    <property type="entry name" value="Peptidase_T2"/>
</dbReference>
<dbReference type="InterPro" id="IPR029055">
    <property type="entry name" value="Ntn_hydrolases_N"/>
</dbReference>
<dbReference type="OrthoDB" id="9780217at2"/>
<dbReference type="Proteomes" id="UP000215459">
    <property type="component" value="Unassembled WGS sequence"/>
</dbReference>
<dbReference type="Gene3D" id="3.60.20.30">
    <property type="entry name" value="(Glycosyl)asparaginase"/>
    <property type="match status" value="1"/>
</dbReference>
<sequence length="96" mass="10788">MFVYFITTYLTIQTAFAKMKSKGEVFIRRTAAVDISALVRYKNPSVEQAASQVVKNKLRALGGTGGVIVIDRKGRFAFPHSSKGMFYGYVTNKEKW</sequence>
<protein>
    <submittedName>
        <fullName evidence="1">Uncharacterized protein</fullName>
    </submittedName>
</protein>
<reference evidence="1 2" key="1">
    <citation type="submission" date="2017-07" db="EMBL/GenBank/DDBJ databases">
        <title>The genome sequence of Paludifilum halophilum highlights mechanisms for microbial adaptation to high salt environemnts.</title>
        <authorList>
            <person name="Belbahri L."/>
        </authorList>
    </citation>
    <scope>NUCLEOTIDE SEQUENCE [LARGE SCALE GENOMIC DNA]</scope>
    <source>
        <strain evidence="1 2">DSM 102817</strain>
    </source>
</reference>
<gene>
    <name evidence="1" type="ORF">CHM34_08915</name>
</gene>
<dbReference type="SUPFAM" id="SSF56235">
    <property type="entry name" value="N-terminal nucleophile aminohydrolases (Ntn hydrolases)"/>
    <property type="match status" value="1"/>
</dbReference>
<keyword evidence="2" id="KW-1185">Reference proteome</keyword>
<dbReference type="GO" id="GO:0016787">
    <property type="term" value="F:hydrolase activity"/>
    <property type="evidence" value="ECO:0007669"/>
    <property type="project" value="InterPro"/>
</dbReference>
<comment type="caution">
    <text evidence="1">The sequence shown here is derived from an EMBL/GenBank/DDBJ whole genome shotgun (WGS) entry which is preliminary data.</text>
</comment>
<proteinExistence type="predicted"/>
<dbReference type="EMBL" id="NOWF01000005">
    <property type="protein sequence ID" value="OYD07596.1"/>
    <property type="molecule type" value="Genomic_DNA"/>
</dbReference>
<evidence type="ECO:0000313" key="1">
    <source>
        <dbReference type="EMBL" id="OYD07596.1"/>
    </source>
</evidence>
<evidence type="ECO:0000313" key="2">
    <source>
        <dbReference type="Proteomes" id="UP000215459"/>
    </source>
</evidence>
<name>A0A235B5L5_9BACL</name>